<dbReference type="InterPro" id="IPR009883">
    <property type="entry name" value="YgfX"/>
</dbReference>
<keyword evidence="1" id="KW-0812">Transmembrane</keyword>
<evidence type="ECO:0000313" key="2">
    <source>
        <dbReference type="EMBL" id="SEA79740.1"/>
    </source>
</evidence>
<reference evidence="2 3" key="1">
    <citation type="submission" date="2016-10" db="EMBL/GenBank/DDBJ databases">
        <authorList>
            <person name="de Groot N.N."/>
        </authorList>
    </citation>
    <scope>NUCLEOTIDE SEQUENCE [LARGE SCALE GENOMIC DNA]</scope>
    <source>
        <strain evidence="2 3">CGMCC 1.3430</strain>
    </source>
</reference>
<dbReference type="AlphaFoldDB" id="A0A1H4E597"/>
<feature type="transmembrane region" description="Helical" evidence="1">
    <location>
        <begin position="37"/>
        <end position="54"/>
    </location>
</feature>
<accession>A0A1H4E597</accession>
<sequence length="147" mass="16806">MFASSISVSRSRWRRGLLLVLLAAALVPSLLLPLQGLWLGLFLLLWFAFAWIWWQSWQQAEPPQTLLLGDMGEVRWLPAERPSGVLLAKSLVLPWAIWLCWRSAPDKAAPAGRLQQYWLLADQCSDADFRALARAIRQCRWQQAPVN</sequence>
<protein>
    <recommendedName>
        <fullName evidence="4">Toxin CptA</fullName>
    </recommendedName>
</protein>
<evidence type="ECO:0008006" key="4">
    <source>
        <dbReference type="Google" id="ProtNLM"/>
    </source>
</evidence>
<organism evidence="2 3">
    <name type="scientific">Alkalimonas amylolytica</name>
    <dbReference type="NCBI Taxonomy" id="152573"/>
    <lineage>
        <taxon>Bacteria</taxon>
        <taxon>Pseudomonadati</taxon>
        <taxon>Pseudomonadota</taxon>
        <taxon>Gammaproteobacteria</taxon>
        <taxon>Alkalimonas</taxon>
    </lineage>
</organism>
<evidence type="ECO:0000313" key="3">
    <source>
        <dbReference type="Proteomes" id="UP000198773"/>
    </source>
</evidence>
<dbReference type="STRING" id="152573.SAMN04488051_106206"/>
<evidence type="ECO:0000256" key="1">
    <source>
        <dbReference type="SAM" id="Phobius"/>
    </source>
</evidence>
<name>A0A1H4E597_ALKAM</name>
<dbReference type="EMBL" id="FNRM01000006">
    <property type="protein sequence ID" value="SEA79740.1"/>
    <property type="molecule type" value="Genomic_DNA"/>
</dbReference>
<keyword evidence="3" id="KW-1185">Reference proteome</keyword>
<feature type="transmembrane region" description="Helical" evidence="1">
    <location>
        <begin position="12"/>
        <end position="31"/>
    </location>
</feature>
<keyword evidence="1" id="KW-1133">Transmembrane helix</keyword>
<dbReference type="RefSeq" id="WP_342744214.1">
    <property type="nucleotide sequence ID" value="NZ_FNRM01000006.1"/>
</dbReference>
<gene>
    <name evidence="2" type="ORF">SAMN04488051_106206</name>
</gene>
<dbReference type="Pfam" id="PF07254">
    <property type="entry name" value="Cpta_toxin"/>
    <property type="match status" value="1"/>
</dbReference>
<proteinExistence type="predicted"/>
<dbReference type="Proteomes" id="UP000198773">
    <property type="component" value="Unassembled WGS sequence"/>
</dbReference>
<keyword evidence="1" id="KW-0472">Membrane</keyword>